<name>W6JSR5_9MICO</name>
<keyword evidence="3" id="KW-1185">Reference proteome</keyword>
<dbReference type="AlphaFoldDB" id="W6JSR5"/>
<dbReference type="OrthoDB" id="3214648at2"/>
<feature type="region of interest" description="Disordered" evidence="1">
    <location>
        <begin position="1"/>
        <end position="24"/>
    </location>
</feature>
<sequence>MDDFRWSIQGRDGQPMSDLASPTFPTQTDAEAWLSETWGELADAGAAAVTLVHFEDVVYGPMSLDPPA</sequence>
<dbReference type="STRING" id="1193182.BN11_1020007"/>
<accession>W6JSR5</accession>
<proteinExistence type="predicted"/>
<reference evidence="2 3" key="1">
    <citation type="journal article" date="2013" name="ISME J.">
        <title>A metabolic model for members of the genus Tetrasphaera involved in enhanced biological phosphorus removal.</title>
        <authorList>
            <person name="Kristiansen R."/>
            <person name="Nguyen H.T.T."/>
            <person name="Saunders A.M."/>
            <person name="Nielsen J.L."/>
            <person name="Wimmer R."/>
            <person name="Le V.Q."/>
            <person name="McIlroy S.J."/>
            <person name="Petrovski S."/>
            <person name="Seviour R.J."/>
            <person name="Calteau A."/>
            <person name="Nielsen K.L."/>
            <person name="Nielsen P.H."/>
        </authorList>
    </citation>
    <scope>NUCLEOTIDE SEQUENCE [LARGE SCALE GENOMIC DNA]</scope>
    <source>
        <strain evidence="2 3">Ben110</strain>
    </source>
</reference>
<dbReference type="Proteomes" id="UP000035763">
    <property type="component" value="Unassembled WGS sequence"/>
</dbReference>
<organism evidence="2 3">
    <name type="scientific">Nostocoides australiense Ben110</name>
    <dbReference type="NCBI Taxonomy" id="1193182"/>
    <lineage>
        <taxon>Bacteria</taxon>
        <taxon>Bacillati</taxon>
        <taxon>Actinomycetota</taxon>
        <taxon>Actinomycetes</taxon>
        <taxon>Micrococcales</taxon>
        <taxon>Intrasporangiaceae</taxon>
        <taxon>Nostocoides</taxon>
    </lineage>
</organism>
<comment type="caution">
    <text evidence="2">The sequence shown here is derived from an EMBL/GenBank/DDBJ whole genome shotgun (WGS) entry which is preliminary data.</text>
</comment>
<evidence type="ECO:0000256" key="1">
    <source>
        <dbReference type="SAM" id="MobiDB-lite"/>
    </source>
</evidence>
<evidence type="ECO:0000313" key="2">
    <source>
        <dbReference type="EMBL" id="CCH71667.1"/>
    </source>
</evidence>
<evidence type="ECO:0000313" key="3">
    <source>
        <dbReference type="Proteomes" id="UP000035763"/>
    </source>
</evidence>
<dbReference type="RefSeq" id="WP_048696460.1">
    <property type="nucleotide sequence ID" value="NZ_HG764815.1"/>
</dbReference>
<protein>
    <submittedName>
        <fullName evidence="2">Uncharacterized protein</fullName>
    </submittedName>
</protein>
<dbReference type="EMBL" id="CAJA01000005">
    <property type="protein sequence ID" value="CCH71667.1"/>
    <property type="molecule type" value="Genomic_DNA"/>
</dbReference>
<gene>
    <name evidence="2" type="ORF">BN11_1020007</name>
</gene>